<dbReference type="PANTHER" id="PTHR44329">
    <property type="entry name" value="SERINE/THREONINE-PROTEIN KINASE TNNI3K-RELATED"/>
    <property type="match status" value="1"/>
</dbReference>
<dbReference type="EMBL" id="JEMT01027996">
    <property type="protein sequence ID" value="EXX55767.1"/>
    <property type="molecule type" value="Genomic_DNA"/>
</dbReference>
<dbReference type="SUPFAM" id="SSF56112">
    <property type="entry name" value="Protein kinase-like (PK-like)"/>
    <property type="match status" value="1"/>
</dbReference>
<evidence type="ECO:0000256" key="1">
    <source>
        <dbReference type="ARBA" id="ARBA00022679"/>
    </source>
</evidence>
<dbReference type="Gene3D" id="1.10.510.10">
    <property type="entry name" value="Transferase(Phosphotransferase) domain 1"/>
    <property type="match status" value="1"/>
</dbReference>
<dbReference type="InterPro" id="IPR051681">
    <property type="entry name" value="Ser/Thr_Kinases-Pseudokinases"/>
</dbReference>
<feature type="domain" description="Protein kinase" evidence="5">
    <location>
        <begin position="92"/>
        <end position="365"/>
    </location>
</feature>
<dbReference type="AlphaFoldDB" id="A0A015IF28"/>
<evidence type="ECO:0000256" key="4">
    <source>
        <dbReference type="ARBA" id="ARBA00022840"/>
    </source>
</evidence>
<organism evidence="6 7">
    <name type="scientific">Rhizophagus irregularis (strain DAOM 197198w)</name>
    <name type="common">Glomus intraradices</name>
    <dbReference type="NCBI Taxonomy" id="1432141"/>
    <lineage>
        <taxon>Eukaryota</taxon>
        <taxon>Fungi</taxon>
        <taxon>Fungi incertae sedis</taxon>
        <taxon>Mucoromycota</taxon>
        <taxon>Glomeromycotina</taxon>
        <taxon>Glomeromycetes</taxon>
        <taxon>Glomerales</taxon>
        <taxon>Glomeraceae</taxon>
        <taxon>Rhizophagus</taxon>
    </lineage>
</organism>
<dbReference type="HOGENOM" id="CLU_000288_7_34_1"/>
<keyword evidence="3" id="KW-0418">Kinase</keyword>
<dbReference type="InterPro" id="IPR000719">
    <property type="entry name" value="Prot_kinase_dom"/>
</dbReference>
<evidence type="ECO:0000256" key="3">
    <source>
        <dbReference type="ARBA" id="ARBA00022777"/>
    </source>
</evidence>
<reference evidence="6 7" key="1">
    <citation type="submission" date="2014-02" db="EMBL/GenBank/DDBJ databases">
        <title>Single nucleus genome sequencing reveals high similarity among nuclei of an endomycorrhizal fungus.</title>
        <authorList>
            <person name="Lin K."/>
            <person name="Geurts R."/>
            <person name="Zhang Z."/>
            <person name="Limpens E."/>
            <person name="Saunders D.G."/>
            <person name="Mu D."/>
            <person name="Pang E."/>
            <person name="Cao H."/>
            <person name="Cha H."/>
            <person name="Lin T."/>
            <person name="Zhou Q."/>
            <person name="Shang Y."/>
            <person name="Li Y."/>
            <person name="Ivanov S."/>
            <person name="Sharma T."/>
            <person name="Velzen R.V."/>
            <person name="Ruijter N.D."/>
            <person name="Aanen D.K."/>
            <person name="Win J."/>
            <person name="Kamoun S."/>
            <person name="Bisseling T."/>
            <person name="Huang S."/>
        </authorList>
    </citation>
    <scope>NUCLEOTIDE SEQUENCE [LARGE SCALE GENOMIC DNA]</scope>
    <source>
        <strain evidence="7">DAOM197198w</strain>
    </source>
</reference>
<evidence type="ECO:0000313" key="6">
    <source>
        <dbReference type="EMBL" id="EXX55767.1"/>
    </source>
</evidence>
<accession>A0A015IF28</accession>
<keyword evidence="4" id="KW-0067">ATP-binding</keyword>
<name>A0A015IF28_RHIIW</name>
<dbReference type="PANTHER" id="PTHR44329:SF288">
    <property type="entry name" value="MITOGEN-ACTIVATED PROTEIN KINASE KINASE KINASE 20"/>
    <property type="match status" value="1"/>
</dbReference>
<keyword evidence="2" id="KW-0547">Nucleotide-binding</keyword>
<protein>
    <submittedName>
        <fullName evidence="6">Sps1p</fullName>
    </submittedName>
</protein>
<proteinExistence type="predicted"/>
<dbReference type="Proteomes" id="UP000022910">
    <property type="component" value="Unassembled WGS sequence"/>
</dbReference>
<sequence length="436" mass="50664">MDSFIQSIKNGIQLLINLIKKLIKSLHNNSNSSNKKCEICDLFDVKCKVKYFQRNFKNWTSGNNNIDKFIQNAQLSSHVGHEPLEWIPYDRLYDIKYIARGGFGKVYRAKWIDGYIDEWDDENQNWKRKGQNKFVALKSLKNSKNVTLEFMNEVILHHKVNNVFFIIRLYGITKDPETENLMMVLDYAENGNLRDYLNKNHHNLNWRTKINYLHNIAFGLELIHEEGLIHRDLHIGNILHMDMEGRNTYITDMGLCKPADYNNNTLEQNCVYGVLPYIAPEILRYQNYTQAADIYSFGIIIYEIISGLPPYNDVRHDKDLAIKICLGLRPSLNIKVPQIIVDLIKRCLDADPLNRPSAKEIHRIFEFSDNQGLQIQVDEIEKESINSIPLITSLSHTSSGAIYISRLLKFNNLPEPRNSNVTKYSESLQINVSDKK</sequence>
<evidence type="ECO:0000256" key="2">
    <source>
        <dbReference type="ARBA" id="ARBA00022741"/>
    </source>
</evidence>
<comment type="caution">
    <text evidence="6">The sequence shown here is derived from an EMBL/GenBank/DDBJ whole genome shotgun (WGS) entry which is preliminary data.</text>
</comment>
<dbReference type="InterPro" id="IPR011009">
    <property type="entry name" value="Kinase-like_dom_sf"/>
</dbReference>
<dbReference type="GO" id="GO:0005524">
    <property type="term" value="F:ATP binding"/>
    <property type="evidence" value="ECO:0007669"/>
    <property type="project" value="UniProtKB-KW"/>
</dbReference>
<keyword evidence="1" id="KW-0808">Transferase</keyword>
<dbReference type="InterPro" id="IPR001245">
    <property type="entry name" value="Ser-Thr/Tyr_kinase_cat_dom"/>
</dbReference>
<dbReference type="PROSITE" id="PS50011">
    <property type="entry name" value="PROTEIN_KINASE_DOM"/>
    <property type="match status" value="1"/>
</dbReference>
<evidence type="ECO:0000313" key="7">
    <source>
        <dbReference type="Proteomes" id="UP000022910"/>
    </source>
</evidence>
<keyword evidence="7" id="KW-1185">Reference proteome</keyword>
<dbReference type="Pfam" id="PF07714">
    <property type="entry name" value="PK_Tyr_Ser-Thr"/>
    <property type="match status" value="1"/>
</dbReference>
<gene>
    <name evidence="6" type="ORF">RirG_222400</name>
</gene>
<dbReference type="STRING" id="1432141.A0A015IF28"/>
<evidence type="ECO:0000259" key="5">
    <source>
        <dbReference type="PROSITE" id="PS50011"/>
    </source>
</evidence>
<dbReference type="GO" id="GO:0004674">
    <property type="term" value="F:protein serine/threonine kinase activity"/>
    <property type="evidence" value="ECO:0007669"/>
    <property type="project" value="TreeGrafter"/>
</dbReference>